<dbReference type="Gene3D" id="3.40.50.12230">
    <property type="match status" value="1"/>
</dbReference>
<dbReference type="EC" id="2.1.2.9" evidence="2 5"/>
<dbReference type="Pfam" id="PF00551">
    <property type="entry name" value="Formyl_trans_N"/>
    <property type="match status" value="1"/>
</dbReference>
<dbReference type="AlphaFoldDB" id="A0A9D1N5D8"/>
<keyword evidence="4 5" id="KW-0648">Protein biosynthesis</keyword>
<dbReference type="InterPro" id="IPR036477">
    <property type="entry name" value="Formyl_transf_N_sf"/>
</dbReference>
<dbReference type="GO" id="GO:0004479">
    <property type="term" value="F:methionyl-tRNA formyltransferase activity"/>
    <property type="evidence" value="ECO:0007669"/>
    <property type="project" value="UniProtKB-UniRule"/>
</dbReference>
<accession>A0A9D1N5D8</accession>
<gene>
    <name evidence="5" type="primary">fmt</name>
    <name evidence="8" type="ORF">IAD24_07500</name>
</gene>
<dbReference type="CDD" id="cd08704">
    <property type="entry name" value="Met_tRNA_FMT_C"/>
    <property type="match status" value="1"/>
</dbReference>
<dbReference type="GO" id="GO:0005829">
    <property type="term" value="C:cytosol"/>
    <property type="evidence" value="ECO:0007669"/>
    <property type="project" value="TreeGrafter"/>
</dbReference>
<dbReference type="Pfam" id="PF02911">
    <property type="entry name" value="Formyl_trans_C"/>
    <property type="match status" value="1"/>
</dbReference>
<evidence type="ECO:0000313" key="8">
    <source>
        <dbReference type="EMBL" id="HIU94983.1"/>
    </source>
</evidence>
<reference evidence="8" key="2">
    <citation type="journal article" date="2021" name="PeerJ">
        <title>Extensive microbial diversity within the chicken gut microbiome revealed by metagenomics and culture.</title>
        <authorList>
            <person name="Gilroy R."/>
            <person name="Ravi A."/>
            <person name="Getino M."/>
            <person name="Pursley I."/>
            <person name="Horton D.L."/>
            <person name="Alikhan N.F."/>
            <person name="Baker D."/>
            <person name="Gharbi K."/>
            <person name="Hall N."/>
            <person name="Watson M."/>
            <person name="Adriaenssens E.M."/>
            <person name="Foster-Nyarko E."/>
            <person name="Jarju S."/>
            <person name="Secka A."/>
            <person name="Antonio M."/>
            <person name="Oren A."/>
            <person name="Chaudhuri R.R."/>
            <person name="La Ragione R."/>
            <person name="Hildebrand F."/>
            <person name="Pallen M.J."/>
        </authorList>
    </citation>
    <scope>NUCLEOTIDE SEQUENCE</scope>
    <source>
        <strain evidence="8">ChiGjej2B2-16831</strain>
    </source>
</reference>
<dbReference type="SUPFAM" id="SSF53328">
    <property type="entry name" value="Formyltransferase"/>
    <property type="match status" value="1"/>
</dbReference>
<dbReference type="InterPro" id="IPR005793">
    <property type="entry name" value="Formyl_trans_C"/>
</dbReference>
<dbReference type="EMBL" id="DVNZ01000237">
    <property type="protein sequence ID" value="HIU94983.1"/>
    <property type="molecule type" value="Genomic_DNA"/>
</dbReference>
<evidence type="ECO:0000313" key="9">
    <source>
        <dbReference type="Proteomes" id="UP000824128"/>
    </source>
</evidence>
<evidence type="ECO:0000256" key="4">
    <source>
        <dbReference type="ARBA" id="ARBA00022917"/>
    </source>
</evidence>
<comment type="function">
    <text evidence="5">Attaches a formyl group to the free amino group of methionyl-tRNA(fMet). The formyl group appears to play a dual role in the initiator identity of N-formylmethionyl-tRNA by promoting its recognition by IF2 and preventing the misappropriation of this tRNA by the elongation apparatus.</text>
</comment>
<dbReference type="PANTHER" id="PTHR11138:SF5">
    <property type="entry name" value="METHIONYL-TRNA FORMYLTRANSFERASE, MITOCHONDRIAL"/>
    <property type="match status" value="1"/>
</dbReference>
<evidence type="ECO:0000256" key="3">
    <source>
        <dbReference type="ARBA" id="ARBA00022679"/>
    </source>
</evidence>
<dbReference type="InterPro" id="IPR005794">
    <property type="entry name" value="Fmt"/>
</dbReference>
<dbReference type="Proteomes" id="UP000824128">
    <property type="component" value="Unassembled WGS sequence"/>
</dbReference>
<evidence type="ECO:0000256" key="5">
    <source>
        <dbReference type="HAMAP-Rule" id="MF_00182"/>
    </source>
</evidence>
<evidence type="ECO:0000256" key="1">
    <source>
        <dbReference type="ARBA" id="ARBA00010699"/>
    </source>
</evidence>
<comment type="similarity">
    <text evidence="1 5">Belongs to the Fmt family.</text>
</comment>
<reference evidence="8" key="1">
    <citation type="submission" date="2020-10" db="EMBL/GenBank/DDBJ databases">
        <authorList>
            <person name="Gilroy R."/>
        </authorList>
    </citation>
    <scope>NUCLEOTIDE SEQUENCE</scope>
    <source>
        <strain evidence="8">ChiGjej2B2-16831</strain>
    </source>
</reference>
<comment type="catalytic activity">
    <reaction evidence="5">
        <text>L-methionyl-tRNA(fMet) + (6R)-10-formyltetrahydrofolate = N-formyl-L-methionyl-tRNA(fMet) + (6S)-5,6,7,8-tetrahydrofolate + H(+)</text>
        <dbReference type="Rhea" id="RHEA:24380"/>
        <dbReference type="Rhea" id="RHEA-COMP:9952"/>
        <dbReference type="Rhea" id="RHEA-COMP:9953"/>
        <dbReference type="ChEBI" id="CHEBI:15378"/>
        <dbReference type="ChEBI" id="CHEBI:57453"/>
        <dbReference type="ChEBI" id="CHEBI:78530"/>
        <dbReference type="ChEBI" id="CHEBI:78844"/>
        <dbReference type="ChEBI" id="CHEBI:195366"/>
        <dbReference type="EC" id="2.1.2.9"/>
    </reaction>
</comment>
<evidence type="ECO:0000259" key="7">
    <source>
        <dbReference type="Pfam" id="PF02911"/>
    </source>
</evidence>
<dbReference type="HAMAP" id="MF_00182">
    <property type="entry name" value="Formyl_trans"/>
    <property type="match status" value="1"/>
</dbReference>
<evidence type="ECO:0000256" key="2">
    <source>
        <dbReference type="ARBA" id="ARBA00012261"/>
    </source>
</evidence>
<dbReference type="InterPro" id="IPR041711">
    <property type="entry name" value="Met-tRNA-FMT_N"/>
</dbReference>
<organism evidence="8 9">
    <name type="scientific">Candidatus Aphodomorpha intestinavium</name>
    <dbReference type="NCBI Taxonomy" id="2840672"/>
    <lineage>
        <taxon>Bacteria</taxon>
        <taxon>Bacillati</taxon>
        <taxon>Bacillota</taxon>
        <taxon>Clostridia</taxon>
        <taxon>Eubacteriales</taxon>
        <taxon>Candidatus Aphodomorpha</taxon>
    </lineage>
</organism>
<sequence length="309" mass="32914">MKIAFLGTPAFAVPSLQALIDAGHTLCVFSQPDRPAGRHGTVAPTPVKALALAHGIPVRQFERIRSAEGAAALRDFAPELMVTAAFGQLLSQENLDVPPLGCINVHASLLPRYRGPAPIQWAVIDGEKETGVTTMMTDIGMDTGDILLFERTPIGAQETAGELYERLAAIGARVLMRTLDQLAAGTLVRTPQDAAAATRCPMLKKEHGKLDFSQPAQRVHDRVRGVNPWPGAYAAIDGGETLKIWKTRLTGAQGAALPPGACVGDAREGLFVKCADELLELLEVQAPGGRRLDGRAFLRGRPLAGRVLS</sequence>
<feature type="binding site" evidence="5">
    <location>
        <begin position="108"/>
        <end position="111"/>
    </location>
    <ligand>
        <name>(6S)-5,6,7,8-tetrahydrofolate</name>
        <dbReference type="ChEBI" id="CHEBI:57453"/>
    </ligand>
</feature>
<keyword evidence="3 5" id="KW-0808">Transferase</keyword>
<feature type="domain" description="Formyl transferase C-terminal" evidence="7">
    <location>
        <begin position="203"/>
        <end position="301"/>
    </location>
</feature>
<dbReference type="PANTHER" id="PTHR11138">
    <property type="entry name" value="METHIONYL-TRNA FORMYLTRANSFERASE"/>
    <property type="match status" value="1"/>
</dbReference>
<dbReference type="InterPro" id="IPR011034">
    <property type="entry name" value="Formyl_transferase-like_C_sf"/>
</dbReference>
<proteinExistence type="inferred from homology"/>
<feature type="domain" description="Formyl transferase N-terminal" evidence="6">
    <location>
        <begin position="1"/>
        <end position="178"/>
    </location>
</feature>
<evidence type="ECO:0000259" key="6">
    <source>
        <dbReference type="Pfam" id="PF00551"/>
    </source>
</evidence>
<name>A0A9D1N5D8_9FIRM</name>
<dbReference type="SUPFAM" id="SSF50486">
    <property type="entry name" value="FMT C-terminal domain-like"/>
    <property type="match status" value="1"/>
</dbReference>
<protein>
    <recommendedName>
        <fullName evidence="2 5">Methionyl-tRNA formyltransferase</fullName>
        <ecNumber evidence="2 5">2.1.2.9</ecNumber>
    </recommendedName>
</protein>
<dbReference type="CDD" id="cd08646">
    <property type="entry name" value="FMT_core_Met-tRNA-FMT_N"/>
    <property type="match status" value="1"/>
</dbReference>
<dbReference type="NCBIfam" id="TIGR00460">
    <property type="entry name" value="fmt"/>
    <property type="match status" value="1"/>
</dbReference>
<dbReference type="InterPro" id="IPR044135">
    <property type="entry name" value="Met-tRNA-FMT_C"/>
</dbReference>
<dbReference type="InterPro" id="IPR002376">
    <property type="entry name" value="Formyl_transf_N"/>
</dbReference>
<comment type="caution">
    <text evidence="8">The sequence shown here is derived from an EMBL/GenBank/DDBJ whole genome shotgun (WGS) entry which is preliminary data.</text>
</comment>